<evidence type="ECO:0000256" key="1">
    <source>
        <dbReference type="SAM" id="MobiDB-lite"/>
    </source>
</evidence>
<name>A0A0B2RZX7_GLYSO</name>
<dbReference type="Proteomes" id="UP000053555">
    <property type="component" value="Unassembled WGS sequence"/>
</dbReference>
<organism evidence="2">
    <name type="scientific">Glycine soja</name>
    <name type="common">Wild soybean</name>
    <dbReference type="NCBI Taxonomy" id="3848"/>
    <lineage>
        <taxon>Eukaryota</taxon>
        <taxon>Viridiplantae</taxon>
        <taxon>Streptophyta</taxon>
        <taxon>Embryophyta</taxon>
        <taxon>Tracheophyta</taxon>
        <taxon>Spermatophyta</taxon>
        <taxon>Magnoliopsida</taxon>
        <taxon>eudicotyledons</taxon>
        <taxon>Gunneridae</taxon>
        <taxon>Pentapetalae</taxon>
        <taxon>rosids</taxon>
        <taxon>fabids</taxon>
        <taxon>Fabales</taxon>
        <taxon>Fabaceae</taxon>
        <taxon>Papilionoideae</taxon>
        <taxon>50 kb inversion clade</taxon>
        <taxon>NPAAA clade</taxon>
        <taxon>indigoferoid/millettioid clade</taxon>
        <taxon>Phaseoleae</taxon>
        <taxon>Glycine</taxon>
        <taxon>Glycine subgen. Soja</taxon>
    </lineage>
</organism>
<evidence type="ECO:0000313" key="2">
    <source>
        <dbReference type="EMBL" id="KHN37437.1"/>
    </source>
</evidence>
<dbReference type="EMBL" id="KN647066">
    <property type="protein sequence ID" value="KHN37437.1"/>
    <property type="molecule type" value="Genomic_DNA"/>
</dbReference>
<feature type="region of interest" description="Disordered" evidence="1">
    <location>
        <begin position="26"/>
        <end position="52"/>
    </location>
</feature>
<sequence length="104" mass="11253">MKTYSICLNLFFPSIEFGWLAAEVETGRRGRRRSRLDPQPRPTITLPPRSGSMETLFNGGFSPGPMTLLSGFLGDGDDGKSFSQLLAGAMSSPVAGRRRSDGLT</sequence>
<protein>
    <submittedName>
        <fullName evidence="2">Putative WRKY transcription factor 4</fullName>
    </submittedName>
</protein>
<gene>
    <name evidence="2" type="ORF">glysoja_042297</name>
</gene>
<proteinExistence type="predicted"/>
<reference evidence="2" key="1">
    <citation type="submission" date="2014-07" db="EMBL/GenBank/DDBJ databases">
        <title>Identification of a novel salt tolerance gene in wild soybean by whole-genome sequencing.</title>
        <authorList>
            <person name="Lam H.-M."/>
            <person name="Qi X."/>
            <person name="Li M.-W."/>
            <person name="Liu X."/>
            <person name="Xie M."/>
            <person name="Ni M."/>
            <person name="Xu X."/>
        </authorList>
    </citation>
    <scope>NUCLEOTIDE SEQUENCE [LARGE SCALE GENOMIC DNA]</scope>
    <source>
        <tissue evidence="2">Root</tissue>
    </source>
</reference>
<dbReference type="AlphaFoldDB" id="A0A0B2RZX7"/>
<accession>A0A0B2RZX7</accession>